<gene>
    <name evidence="6" type="ORF">QO005_001775</name>
</gene>
<dbReference type="Pfam" id="PF00877">
    <property type="entry name" value="NLPC_P60"/>
    <property type="match status" value="1"/>
</dbReference>
<sequence length="291" mass="31749">MADQQTSAGKPLDRRLHAFRPDLAELALEGKVDAARFTAGEAASIAQPVVALRPRPEHGCGIDTELLLGEPVTVLDRASGWAWVKAGLDNYVGYLPEEALGAPETGHSHIIATPRSFLYTGPDLRFPNAVTVSMGSRVKVVGEAETRGTRYFELSSGQFVIARHCLEMGTPPAEDYVALAARFLETPYLWGGRSGLGIDCSGLVQLCLQMMGKTAPRDTDMQFAGLGTPIEREALRRGDLVFWKGHVAIMEDEKTILHANGHTMSVAREDFEGAVARIGWLYEQPTGYRRL</sequence>
<dbReference type="Gene3D" id="3.90.1720.10">
    <property type="entry name" value="endopeptidase domain like (from Nostoc punctiforme)"/>
    <property type="match status" value="1"/>
</dbReference>
<dbReference type="PANTHER" id="PTHR47053">
    <property type="entry name" value="MUREIN DD-ENDOPEPTIDASE MEPH-RELATED"/>
    <property type="match status" value="1"/>
</dbReference>
<accession>A0ABU0IB69</accession>
<dbReference type="Pfam" id="PF18348">
    <property type="entry name" value="SH3_16"/>
    <property type="match status" value="1"/>
</dbReference>
<keyword evidence="3 6" id="KW-0378">Hydrolase</keyword>
<dbReference type="InterPro" id="IPR000064">
    <property type="entry name" value="NLP_P60_dom"/>
</dbReference>
<evidence type="ECO:0000256" key="4">
    <source>
        <dbReference type="ARBA" id="ARBA00022807"/>
    </source>
</evidence>
<dbReference type="SUPFAM" id="SSF54001">
    <property type="entry name" value="Cysteine proteinases"/>
    <property type="match status" value="1"/>
</dbReference>
<keyword evidence="7" id="KW-1185">Reference proteome</keyword>
<comment type="similarity">
    <text evidence="1">Belongs to the peptidase C40 family.</text>
</comment>
<dbReference type="InterPro" id="IPR041382">
    <property type="entry name" value="SH3_16"/>
</dbReference>
<dbReference type="Gene3D" id="2.30.30.40">
    <property type="entry name" value="SH3 Domains"/>
    <property type="match status" value="1"/>
</dbReference>
<evidence type="ECO:0000256" key="2">
    <source>
        <dbReference type="ARBA" id="ARBA00022670"/>
    </source>
</evidence>
<dbReference type="EMBL" id="JAUSWH010000004">
    <property type="protein sequence ID" value="MDQ0455441.1"/>
    <property type="molecule type" value="Genomic_DNA"/>
</dbReference>
<keyword evidence="2" id="KW-0645">Protease</keyword>
<dbReference type="RefSeq" id="WP_307157623.1">
    <property type="nucleotide sequence ID" value="NZ_JAUSWH010000004.1"/>
</dbReference>
<dbReference type="InterPro" id="IPR051202">
    <property type="entry name" value="Peptidase_C40"/>
</dbReference>
<dbReference type="PANTHER" id="PTHR47053:SF1">
    <property type="entry name" value="MUREIN DD-ENDOPEPTIDASE MEPH-RELATED"/>
    <property type="match status" value="1"/>
</dbReference>
<dbReference type="InterPro" id="IPR038765">
    <property type="entry name" value="Papain-like_cys_pep_sf"/>
</dbReference>
<comment type="caution">
    <text evidence="6">The sequence shown here is derived from an EMBL/GenBank/DDBJ whole genome shotgun (WGS) entry which is preliminary data.</text>
</comment>
<evidence type="ECO:0000256" key="1">
    <source>
        <dbReference type="ARBA" id="ARBA00007074"/>
    </source>
</evidence>
<proteinExistence type="inferred from homology"/>
<evidence type="ECO:0000313" key="6">
    <source>
        <dbReference type="EMBL" id="MDQ0455441.1"/>
    </source>
</evidence>
<evidence type="ECO:0000313" key="7">
    <source>
        <dbReference type="Proteomes" id="UP001235269"/>
    </source>
</evidence>
<organism evidence="6 7">
    <name type="scientific">Rhizobium paknamense</name>
    <dbReference type="NCBI Taxonomy" id="1206817"/>
    <lineage>
        <taxon>Bacteria</taxon>
        <taxon>Pseudomonadati</taxon>
        <taxon>Pseudomonadota</taxon>
        <taxon>Alphaproteobacteria</taxon>
        <taxon>Hyphomicrobiales</taxon>
        <taxon>Rhizobiaceae</taxon>
        <taxon>Rhizobium/Agrobacterium group</taxon>
        <taxon>Rhizobium</taxon>
    </lineage>
</organism>
<keyword evidence="4" id="KW-0788">Thiol protease</keyword>
<evidence type="ECO:0000256" key="3">
    <source>
        <dbReference type="ARBA" id="ARBA00022801"/>
    </source>
</evidence>
<protein>
    <submittedName>
        <fullName evidence="6">Cell wall-associated NlpC family hydrolase</fullName>
    </submittedName>
</protein>
<feature type="domain" description="NlpC/P60" evidence="5">
    <location>
        <begin position="170"/>
        <end position="291"/>
    </location>
</feature>
<dbReference type="Proteomes" id="UP001235269">
    <property type="component" value="Unassembled WGS sequence"/>
</dbReference>
<dbReference type="PROSITE" id="PS51935">
    <property type="entry name" value="NLPC_P60"/>
    <property type="match status" value="1"/>
</dbReference>
<reference evidence="6 7" key="1">
    <citation type="submission" date="2023-07" db="EMBL/GenBank/DDBJ databases">
        <title>Genomic Encyclopedia of Type Strains, Phase IV (KMG-IV): sequencing the most valuable type-strain genomes for metagenomic binning, comparative biology and taxonomic classification.</title>
        <authorList>
            <person name="Goeker M."/>
        </authorList>
    </citation>
    <scope>NUCLEOTIDE SEQUENCE [LARGE SCALE GENOMIC DNA]</scope>
    <source>
        <strain evidence="6 7">DSM 100301</strain>
    </source>
</reference>
<evidence type="ECO:0000259" key="5">
    <source>
        <dbReference type="PROSITE" id="PS51935"/>
    </source>
</evidence>
<name>A0ABU0IB69_9HYPH</name>
<dbReference type="GO" id="GO:0016787">
    <property type="term" value="F:hydrolase activity"/>
    <property type="evidence" value="ECO:0007669"/>
    <property type="project" value="UniProtKB-KW"/>
</dbReference>